<keyword evidence="2" id="KW-0472">Membrane</keyword>
<keyword evidence="2" id="KW-0812">Transmembrane</keyword>
<dbReference type="AlphaFoldDB" id="A0AA39XDC6"/>
<evidence type="ECO:0008006" key="5">
    <source>
        <dbReference type="Google" id="ProtNLM"/>
    </source>
</evidence>
<feature type="transmembrane region" description="Helical" evidence="2">
    <location>
        <begin position="43"/>
        <end position="68"/>
    </location>
</feature>
<dbReference type="EMBL" id="JAULSU010000001">
    <property type="protein sequence ID" value="KAK0631615.1"/>
    <property type="molecule type" value="Genomic_DNA"/>
</dbReference>
<evidence type="ECO:0000313" key="4">
    <source>
        <dbReference type="Proteomes" id="UP001175000"/>
    </source>
</evidence>
<sequence>MEHAFPHAFRQLSIAMTSTDEELKFSVDFPGGLFANAHWDKEAIGWCILLIALAVSIFAVSLFCPHLLKPIEQHAEKCASHVHQQPKAIVVILSVFLAVTLPLIVVVIFIRVSGLAGGAEAFLGVDGTHYHGTRNKPDGPLVCSSHPNSSPVGRSF</sequence>
<evidence type="ECO:0000256" key="1">
    <source>
        <dbReference type="SAM" id="MobiDB-lite"/>
    </source>
</evidence>
<keyword evidence="2" id="KW-1133">Transmembrane helix</keyword>
<protein>
    <recommendedName>
        <fullName evidence="5">Transmembrane protein</fullName>
    </recommendedName>
</protein>
<feature type="region of interest" description="Disordered" evidence="1">
    <location>
        <begin position="136"/>
        <end position="156"/>
    </location>
</feature>
<keyword evidence="4" id="KW-1185">Reference proteome</keyword>
<comment type="caution">
    <text evidence="3">The sequence shown here is derived from an EMBL/GenBank/DDBJ whole genome shotgun (WGS) entry which is preliminary data.</text>
</comment>
<reference evidence="3" key="1">
    <citation type="submission" date="2023-06" db="EMBL/GenBank/DDBJ databases">
        <title>Genome-scale phylogeny and comparative genomics of the fungal order Sordariales.</title>
        <authorList>
            <consortium name="Lawrence Berkeley National Laboratory"/>
            <person name="Hensen N."/>
            <person name="Bonometti L."/>
            <person name="Westerberg I."/>
            <person name="Brannstrom I.O."/>
            <person name="Guillou S."/>
            <person name="Cros-Aarteil S."/>
            <person name="Calhoun S."/>
            <person name="Haridas S."/>
            <person name="Kuo A."/>
            <person name="Mondo S."/>
            <person name="Pangilinan J."/>
            <person name="Riley R."/>
            <person name="Labutti K."/>
            <person name="Andreopoulos B."/>
            <person name="Lipzen A."/>
            <person name="Chen C."/>
            <person name="Yanf M."/>
            <person name="Daum C."/>
            <person name="Ng V."/>
            <person name="Clum A."/>
            <person name="Steindorff A."/>
            <person name="Ohm R."/>
            <person name="Martin F."/>
            <person name="Silar P."/>
            <person name="Natvig D."/>
            <person name="Lalanne C."/>
            <person name="Gautier V."/>
            <person name="Ament-Velasquez S.L."/>
            <person name="Kruys A."/>
            <person name="Hutchinson M.I."/>
            <person name="Powell A.J."/>
            <person name="Barry K."/>
            <person name="Miller A.N."/>
            <person name="Grigoriev I.V."/>
            <person name="Debuchy R."/>
            <person name="Gladieux P."/>
            <person name="Thoren M.H."/>
            <person name="Johannesson H."/>
        </authorList>
    </citation>
    <scope>NUCLEOTIDE SEQUENCE</scope>
    <source>
        <strain evidence="3">CBS 606.72</strain>
    </source>
</reference>
<name>A0AA39XDC6_9PEZI</name>
<proteinExistence type="predicted"/>
<dbReference type="Proteomes" id="UP001175000">
    <property type="component" value="Unassembled WGS sequence"/>
</dbReference>
<accession>A0AA39XDC6</accession>
<evidence type="ECO:0000313" key="3">
    <source>
        <dbReference type="EMBL" id="KAK0631615.1"/>
    </source>
</evidence>
<feature type="compositionally biased region" description="Polar residues" evidence="1">
    <location>
        <begin position="145"/>
        <end position="156"/>
    </location>
</feature>
<feature type="transmembrane region" description="Helical" evidence="2">
    <location>
        <begin position="88"/>
        <end position="110"/>
    </location>
</feature>
<evidence type="ECO:0000256" key="2">
    <source>
        <dbReference type="SAM" id="Phobius"/>
    </source>
</evidence>
<organism evidence="3 4">
    <name type="scientific">Immersiella caudata</name>
    <dbReference type="NCBI Taxonomy" id="314043"/>
    <lineage>
        <taxon>Eukaryota</taxon>
        <taxon>Fungi</taxon>
        <taxon>Dikarya</taxon>
        <taxon>Ascomycota</taxon>
        <taxon>Pezizomycotina</taxon>
        <taxon>Sordariomycetes</taxon>
        <taxon>Sordariomycetidae</taxon>
        <taxon>Sordariales</taxon>
        <taxon>Lasiosphaeriaceae</taxon>
        <taxon>Immersiella</taxon>
    </lineage>
</organism>
<gene>
    <name evidence="3" type="ORF">B0T14DRAFT_5767</name>
</gene>